<dbReference type="Proteomes" id="UP001501257">
    <property type="component" value="Unassembled WGS sequence"/>
</dbReference>
<gene>
    <name evidence="2" type="ORF">GCM10025778_30320</name>
</gene>
<dbReference type="InterPro" id="IPR012337">
    <property type="entry name" value="RNaseH-like_sf"/>
</dbReference>
<feature type="domain" description="Integrase catalytic" evidence="1">
    <location>
        <begin position="2"/>
        <end position="139"/>
    </location>
</feature>
<dbReference type="PROSITE" id="PS50994">
    <property type="entry name" value="INTEGRASE"/>
    <property type="match status" value="1"/>
</dbReference>
<dbReference type="Gene3D" id="3.30.420.10">
    <property type="entry name" value="Ribonuclease H-like superfamily/Ribonuclease H"/>
    <property type="match status" value="1"/>
</dbReference>
<reference evidence="3" key="1">
    <citation type="journal article" date="2019" name="Int. J. Syst. Evol. Microbiol.">
        <title>The Global Catalogue of Microorganisms (GCM) 10K type strain sequencing project: providing services to taxonomists for standard genome sequencing and annotation.</title>
        <authorList>
            <consortium name="The Broad Institute Genomics Platform"/>
            <consortium name="The Broad Institute Genome Sequencing Center for Infectious Disease"/>
            <person name="Wu L."/>
            <person name="Ma J."/>
        </authorList>
    </citation>
    <scope>NUCLEOTIDE SEQUENCE [LARGE SCALE GENOMIC DNA]</scope>
    <source>
        <strain evidence="3">JCM 18952</strain>
    </source>
</reference>
<accession>A0ABP9TP30</accession>
<name>A0ABP9TP30_9MICC</name>
<dbReference type="InterPro" id="IPR050900">
    <property type="entry name" value="Transposase_IS3/IS150/IS904"/>
</dbReference>
<sequence length="139" mass="15657">MTATAPNRLWLSDITAPHTSEGKLYPCAVKDVYSNRIVGYSIDSRMKAALAAAISQRNPQGTLIRSDRGSQFRSKKYVRLINSAGLQGSMDRVGAYADNAAMESFFSLLQKNVLNDKRWETRAELRLAIVLWIEKTYLR</sequence>
<comment type="caution">
    <text evidence="2">The sequence shown here is derived from an EMBL/GenBank/DDBJ whole genome shotgun (WGS) entry which is preliminary data.</text>
</comment>
<evidence type="ECO:0000259" key="1">
    <source>
        <dbReference type="PROSITE" id="PS50994"/>
    </source>
</evidence>
<keyword evidence="3" id="KW-1185">Reference proteome</keyword>
<proteinExistence type="predicted"/>
<protein>
    <recommendedName>
        <fullName evidence="1">Integrase catalytic domain-containing protein</fullName>
    </recommendedName>
</protein>
<evidence type="ECO:0000313" key="2">
    <source>
        <dbReference type="EMBL" id="GAA5228494.1"/>
    </source>
</evidence>
<dbReference type="Pfam" id="PF00665">
    <property type="entry name" value="rve"/>
    <property type="match status" value="1"/>
</dbReference>
<dbReference type="InterPro" id="IPR036397">
    <property type="entry name" value="RNaseH_sf"/>
</dbReference>
<dbReference type="SUPFAM" id="SSF53098">
    <property type="entry name" value="Ribonuclease H-like"/>
    <property type="match status" value="1"/>
</dbReference>
<dbReference type="PANTHER" id="PTHR46889">
    <property type="entry name" value="TRANSPOSASE INSF FOR INSERTION SEQUENCE IS3B-RELATED"/>
    <property type="match status" value="1"/>
</dbReference>
<dbReference type="EMBL" id="BAABLK010000065">
    <property type="protein sequence ID" value="GAA5228494.1"/>
    <property type="molecule type" value="Genomic_DNA"/>
</dbReference>
<organism evidence="2 3">
    <name type="scientific">Paeniglutamicibacter antarcticus</name>
    <dbReference type="NCBI Taxonomy" id="494023"/>
    <lineage>
        <taxon>Bacteria</taxon>
        <taxon>Bacillati</taxon>
        <taxon>Actinomycetota</taxon>
        <taxon>Actinomycetes</taxon>
        <taxon>Micrococcales</taxon>
        <taxon>Micrococcaceae</taxon>
        <taxon>Paeniglutamicibacter</taxon>
    </lineage>
</organism>
<evidence type="ECO:0000313" key="3">
    <source>
        <dbReference type="Proteomes" id="UP001501257"/>
    </source>
</evidence>
<dbReference type="PANTHER" id="PTHR46889:SF4">
    <property type="entry name" value="TRANSPOSASE INSO FOR INSERTION SEQUENCE ELEMENT IS911B-RELATED"/>
    <property type="match status" value="1"/>
</dbReference>
<dbReference type="InterPro" id="IPR001584">
    <property type="entry name" value="Integrase_cat-core"/>
</dbReference>